<dbReference type="InterPro" id="IPR025114">
    <property type="entry name" value="D27-like_C"/>
</dbReference>
<dbReference type="GO" id="GO:0010223">
    <property type="term" value="P:secondary shoot formation"/>
    <property type="evidence" value="ECO:0007669"/>
    <property type="project" value="EnsemblPlants"/>
</dbReference>
<dbReference type="GO" id="GO:0005506">
    <property type="term" value="F:iron ion binding"/>
    <property type="evidence" value="ECO:0007669"/>
    <property type="project" value="EnsemblPlants"/>
</dbReference>
<dbReference type="Pfam" id="PF13225">
    <property type="entry name" value="D27-like_C"/>
    <property type="match status" value="1"/>
</dbReference>
<name>A0A2C9VUF5_MANES</name>
<evidence type="ECO:0000313" key="3">
    <source>
        <dbReference type="Proteomes" id="UP000091857"/>
    </source>
</evidence>
<sequence length="264" mass="30148">MEIQFLSRNRSNLPSIPLPRRLPKLHRLPVLAVLTRPPEKITGVKEKNSSKPADKVRELTRKTVYNDNWFDKLAINHLSKSVQAATGLRNCKTGYESLVQAAMDASQKFSLIQQRELVLQALDTAFPRLILDLIKAVMPQSQFAREYFAAFTTLFFVWLIGPCEVRESELNGRKEKNVVHIEKCRFLEETNCVGMCTNLCKVPSQTFIKHSLGMPVNMVPNFDDMSCEMIFGQDPPMPTEDPAFNQPCYKLCKTKQKHRVKCSS</sequence>
<dbReference type="InterPro" id="IPR038938">
    <property type="entry name" value="D27-like"/>
</dbReference>
<protein>
    <recommendedName>
        <fullName evidence="1">Beta-carotene isomerase D27-like C-terminal domain-containing protein</fullName>
    </recommendedName>
</protein>
<dbReference type="STRING" id="3983.A0A2C9VUF5"/>
<dbReference type="PANTHER" id="PTHR33591:SF1">
    <property type="entry name" value="BETA-CAROTENE ISOMERASE D27, CHLOROPLASTIC"/>
    <property type="match status" value="1"/>
</dbReference>
<proteinExistence type="predicted"/>
<gene>
    <name evidence="2" type="ORF">MANES_05G082900v8</name>
</gene>
<comment type="caution">
    <text evidence="2">The sequence shown here is derived from an EMBL/GenBank/DDBJ whole genome shotgun (WGS) entry which is preliminary data.</text>
</comment>
<keyword evidence="3" id="KW-1185">Reference proteome</keyword>
<dbReference type="Proteomes" id="UP000091857">
    <property type="component" value="Chromosome 5"/>
</dbReference>
<dbReference type="OrthoDB" id="416096at2759"/>
<dbReference type="PANTHER" id="PTHR33591">
    <property type="entry name" value="BETA-CAROTENE ISOMERASE D27"/>
    <property type="match status" value="1"/>
</dbReference>
<feature type="domain" description="Beta-carotene isomerase D27-like C-terminal" evidence="1">
    <location>
        <begin position="158"/>
        <end position="238"/>
    </location>
</feature>
<dbReference type="GO" id="GO:1901601">
    <property type="term" value="P:strigolactone biosynthetic process"/>
    <property type="evidence" value="ECO:0007669"/>
    <property type="project" value="EnsemblPlants"/>
</dbReference>
<dbReference type="GO" id="GO:0016859">
    <property type="term" value="F:cis-trans isomerase activity"/>
    <property type="evidence" value="ECO:0007669"/>
    <property type="project" value="EnsemblPlants"/>
</dbReference>
<dbReference type="EMBL" id="CM004391">
    <property type="protein sequence ID" value="OAY49784.1"/>
    <property type="molecule type" value="Genomic_DNA"/>
</dbReference>
<evidence type="ECO:0000259" key="1">
    <source>
        <dbReference type="Pfam" id="PF13225"/>
    </source>
</evidence>
<dbReference type="Gramene" id="Manes.05G082900.1.v8.1">
    <property type="protein sequence ID" value="Manes.05G082900.1.v8.1.CDS"/>
    <property type="gene ID" value="Manes.05G082900.v8.1"/>
</dbReference>
<dbReference type="GO" id="GO:0009507">
    <property type="term" value="C:chloroplast"/>
    <property type="evidence" value="ECO:0007669"/>
    <property type="project" value="EnsemblPlants"/>
</dbReference>
<reference evidence="3" key="1">
    <citation type="journal article" date="2016" name="Nat. Biotechnol.">
        <title>Sequencing wild and cultivated cassava and related species reveals extensive interspecific hybridization and genetic diversity.</title>
        <authorList>
            <person name="Bredeson J.V."/>
            <person name="Lyons J.B."/>
            <person name="Prochnik S.E."/>
            <person name="Wu G.A."/>
            <person name="Ha C.M."/>
            <person name="Edsinger-Gonzales E."/>
            <person name="Grimwood J."/>
            <person name="Schmutz J."/>
            <person name="Rabbi I.Y."/>
            <person name="Egesi C."/>
            <person name="Nauluvula P."/>
            <person name="Lebot V."/>
            <person name="Ndunguru J."/>
            <person name="Mkamilo G."/>
            <person name="Bart R.S."/>
            <person name="Setter T.L."/>
            <person name="Gleadow R.M."/>
            <person name="Kulakow P."/>
            <person name="Ferguson M.E."/>
            <person name="Rounsley S."/>
            <person name="Rokhsar D.S."/>
        </authorList>
    </citation>
    <scope>NUCLEOTIDE SEQUENCE [LARGE SCALE GENOMIC DNA]</scope>
    <source>
        <strain evidence="3">cv. AM560-2</strain>
    </source>
</reference>
<accession>A0A2C9VUF5</accession>
<evidence type="ECO:0000313" key="2">
    <source>
        <dbReference type="EMBL" id="OAY49784.1"/>
    </source>
</evidence>
<organism evidence="2 3">
    <name type="scientific">Manihot esculenta</name>
    <name type="common">Cassava</name>
    <name type="synonym">Jatropha manihot</name>
    <dbReference type="NCBI Taxonomy" id="3983"/>
    <lineage>
        <taxon>Eukaryota</taxon>
        <taxon>Viridiplantae</taxon>
        <taxon>Streptophyta</taxon>
        <taxon>Embryophyta</taxon>
        <taxon>Tracheophyta</taxon>
        <taxon>Spermatophyta</taxon>
        <taxon>Magnoliopsida</taxon>
        <taxon>eudicotyledons</taxon>
        <taxon>Gunneridae</taxon>
        <taxon>Pentapetalae</taxon>
        <taxon>rosids</taxon>
        <taxon>fabids</taxon>
        <taxon>Malpighiales</taxon>
        <taxon>Euphorbiaceae</taxon>
        <taxon>Crotonoideae</taxon>
        <taxon>Manihoteae</taxon>
        <taxon>Manihot</taxon>
    </lineage>
</organism>
<dbReference type="AlphaFoldDB" id="A0A2C9VUF5"/>